<protein>
    <submittedName>
        <fullName evidence="2">Uncharacterized protein</fullName>
    </submittedName>
</protein>
<reference evidence="2 3" key="1">
    <citation type="journal article" date="2016" name="Genome Announc.">
        <title>First Complete Genome Sequence of a Subdivision 6 Acidobacterium Strain.</title>
        <authorList>
            <person name="Huang S."/>
            <person name="Vieira S."/>
            <person name="Bunk B."/>
            <person name="Riedel T."/>
            <person name="Sproer C."/>
            <person name="Overmann J."/>
        </authorList>
    </citation>
    <scope>NUCLEOTIDE SEQUENCE [LARGE SCALE GENOMIC DNA]</scope>
    <source>
        <strain evidence="3">DSM 100886 HEG_-6_39</strain>
    </source>
</reference>
<dbReference type="KEGG" id="abac:LuPra_02917"/>
<sequence>MEIPDFKLPGTSTSRVATRTSRAARACLFVALSALAVPACQHFEGEGSASRETAQALERRPAPAAVTADARPPRVELKLDAYS</sequence>
<evidence type="ECO:0000256" key="1">
    <source>
        <dbReference type="SAM" id="MobiDB-lite"/>
    </source>
</evidence>
<organism evidence="2 3">
    <name type="scientific">Luteitalea pratensis</name>
    <dbReference type="NCBI Taxonomy" id="1855912"/>
    <lineage>
        <taxon>Bacteria</taxon>
        <taxon>Pseudomonadati</taxon>
        <taxon>Acidobacteriota</taxon>
        <taxon>Vicinamibacteria</taxon>
        <taxon>Vicinamibacterales</taxon>
        <taxon>Vicinamibacteraceae</taxon>
        <taxon>Luteitalea</taxon>
    </lineage>
</organism>
<accession>A0A143PN99</accession>
<evidence type="ECO:0000313" key="3">
    <source>
        <dbReference type="Proteomes" id="UP000076079"/>
    </source>
</evidence>
<evidence type="ECO:0000313" key="2">
    <source>
        <dbReference type="EMBL" id="AMY09693.1"/>
    </source>
</evidence>
<dbReference type="Proteomes" id="UP000076079">
    <property type="component" value="Chromosome"/>
</dbReference>
<dbReference type="EMBL" id="CP015136">
    <property type="protein sequence ID" value="AMY09693.1"/>
    <property type="molecule type" value="Genomic_DNA"/>
</dbReference>
<dbReference type="AlphaFoldDB" id="A0A143PN99"/>
<gene>
    <name evidence="2" type="ORF">LuPra_02917</name>
</gene>
<name>A0A143PN99_LUTPR</name>
<dbReference type="STRING" id="1855912.LuPra_02917"/>
<feature type="region of interest" description="Disordered" evidence="1">
    <location>
        <begin position="47"/>
        <end position="70"/>
    </location>
</feature>
<reference evidence="3" key="2">
    <citation type="submission" date="2016-04" db="EMBL/GenBank/DDBJ databases">
        <title>First Complete Genome Sequence of a Subdivision 6 Acidobacterium.</title>
        <authorList>
            <person name="Huang S."/>
            <person name="Vieira S."/>
            <person name="Bunk B."/>
            <person name="Riedel T."/>
            <person name="Sproeer C."/>
            <person name="Overmann J."/>
        </authorList>
    </citation>
    <scope>NUCLEOTIDE SEQUENCE [LARGE SCALE GENOMIC DNA]</scope>
    <source>
        <strain evidence="3">DSM 100886 HEG_-6_39</strain>
    </source>
</reference>
<proteinExistence type="predicted"/>
<keyword evidence="3" id="KW-1185">Reference proteome</keyword>